<sequence length="485" mass="54841">MDKQNQNSSMPEDIYPLHILDDTKLYRFFVSGLMHFNDVLDTKKLHNALSKLLEIGDWRKLGGRLRIKRNGKLEIHVPRPFTAKQPAVAFTHDIFDMTIEKHPVACRFPKPTDGPSTQPISSDFQSFVMRPDHPTTIEEMIRQDVPQLSLHITSFSDATLVALTWPHTMMDAAGHQALLHAWSSVLAGQEEEVPLVLGAHKDILEDVSSNYDGDQEEFGPDRMRMRGMGKLKFMFQYLWEEFWNSPRETRVIFLPRNIFVRLQKRIRAEVAESAHTSDQKSFVSDGDILAAWATRAVASTMPKPRPITIVSFVNARFRLPPLIESRGIYLQNMVLAGYAFLSAHLARGPVGPIALSHRRHLDEQGTEQQTFSLLKTVRQDIESDGSPNVFYGEPHASLMIVNNLTKLGIIKAANFGPAVLSQGDKEESRSNPPGTMVTVQNYFHPVSGGPNLFCILGKDYGGNYWLQGCLLPRVWEIIEKELEDM</sequence>
<accession>A0A9W9FQ08</accession>
<comment type="similarity">
    <text evidence="2">Belongs to the plant acyltransferase family.</text>
</comment>
<protein>
    <submittedName>
        <fullName evidence="5">Uncharacterized protein</fullName>
    </submittedName>
</protein>
<dbReference type="Gene3D" id="3.30.559.10">
    <property type="entry name" value="Chloramphenicol acetyltransferase-like domain"/>
    <property type="match status" value="2"/>
</dbReference>
<evidence type="ECO:0000313" key="6">
    <source>
        <dbReference type="Proteomes" id="UP001149074"/>
    </source>
</evidence>
<dbReference type="GeneID" id="81356261"/>
<evidence type="ECO:0000256" key="1">
    <source>
        <dbReference type="ARBA" id="ARBA00005179"/>
    </source>
</evidence>
<reference evidence="5" key="1">
    <citation type="submission" date="2022-11" db="EMBL/GenBank/DDBJ databases">
        <authorList>
            <person name="Petersen C."/>
        </authorList>
    </citation>
    <scope>NUCLEOTIDE SEQUENCE</scope>
    <source>
        <strain evidence="5">IBT 30761</strain>
    </source>
</reference>
<reference evidence="5" key="2">
    <citation type="journal article" date="2023" name="IMA Fungus">
        <title>Comparative genomic study of the Penicillium genus elucidates a diverse pangenome and 15 lateral gene transfer events.</title>
        <authorList>
            <person name="Petersen C."/>
            <person name="Sorensen T."/>
            <person name="Nielsen M.R."/>
            <person name="Sondergaard T.E."/>
            <person name="Sorensen J.L."/>
            <person name="Fitzpatrick D.A."/>
            <person name="Frisvad J.C."/>
            <person name="Nielsen K.L."/>
        </authorList>
    </citation>
    <scope>NUCLEOTIDE SEQUENCE</scope>
    <source>
        <strain evidence="5">IBT 30761</strain>
    </source>
</reference>
<evidence type="ECO:0000256" key="2">
    <source>
        <dbReference type="ARBA" id="ARBA00009861"/>
    </source>
</evidence>
<dbReference type="Proteomes" id="UP001149074">
    <property type="component" value="Unassembled WGS sequence"/>
</dbReference>
<comment type="caution">
    <text evidence="5">The sequence shown here is derived from an EMBL/GenBank/DDBJ whole genome shotgun (WGS) entry which is preliminary data.</text>
</comment>
<evidence type="ECO:0000256" key="3">
    <source>
        <dbReference type="ARBA" id="ARBA00022679"/>
    </source>
</evidence>
<dbReference type="RefSeq" id="XP_056477639.1">
    <property type="nucleotide sequence ID" value="XM_056617282.1"/>
</dbReference>
<evidence type="ECO:0000256" key="4">
    <source>
        <dbReference type="ARBA" id="ARBA00023315"/>
    </source>
</evidence>
<dbReference type="EMBL" id="JAPQKI010000004">
    <property type="protein sequence ID" value="KAJ5104259.1"/>
    <property type="molecule type" value="Genomic_DNA"/>
</dbReference>
<dbReference type="PANTHER" id="PTHR31896:SF69">
    <property type="entry name" value="FAMILY REGULATORY PROTEIN, PUTATIVE (AFU_ORTHOLOGUE AFUA_3G14730)-RELATED"/>
    <property type="match status" value="1"/>
</dbReference>
<dbReference type="InterPro" id="IPR023213">
    <property type="entry name" value="CAT-like_dom_sf"/>
</dbReference>
<keyword evidence="3" id="KW-0808">Transferase</keyword>
<organism evidence="5 6">
    <name type="scientific">Penicillium argentinense</name>
    <dbReference type="NCBI Taxonomy" id="1131581"/>
    <lineage>
        <taxon>Eukaryota</taxon>
        <taxon>Fungi</taxon>
        <taxon>Dikarya</taxon>
        <taxon>Ascomycota</taxon>
        <taxon>Pezizomycotina</taxon>
        <taxon>Eurotiomycetes</taxon>
        <taxon>Eurotiomycetidae</taxon>
        <taxon>Eurotiales</taxon>
        <taxon>Aspergillaceae</taxon>
        <taxon>Penicillium</taxon>
    </lineage>
</organism>
<gene>
    <name evidence="5" type="ORF">N7532_004788</name>
</gene>
<proteinExistence type="inferred from homology"/>
<dbReference type="PANTHER" id="PTHR31896">
    <property type="entry name" value="FAMILY REGULATORY PROTEIN, PUTATIVE (AFU_ORTHOLOGUE AFUA_3G14730)-RELATED"/>
    <property type="match status" value="1"/>
</dbReference>
<dbReference type="InterPro" id="IPR051283">
    <property type="entry name" value="Sec_Metabolite_Acyltrans"/>
</dbReference>
<name>A0A9W9FQ08_9EURO</name>
<evidence type="ECO:0000313" key="5">
    <source>
        <dbReference type="EMBL" id="KAJ5104259.1"/>
    </source>
</evidence>
<keyword evidence="6" id="KW-1185">Reference proteome</keyword>
<dbReference type="OrthoDB" id="21502at2759"/>
<dbReference type="GO" id="GO:0016746">
    <property type="term" value="F:acyltransferase activity"/>
    <property type="evidence" value="ECO:0007669"/>
    <property type="project" value="UniProtKB-KW"/>
</dbReference>
<comment type="pathway">
    <text evidence="1">Secondary metabolite biosynthesis.</text>
</comment>
<keyword evidence="4" id="KW-0012">Acyltransferase</keyword>
<dbReference type="AlphaFoldDB" id="A0A9W9FQ08"/>